<organism evidence="3 4">
    <name type="scientific">Pleurodeles waltl</name>
    <name type="common">Iberian ribbed newt</name>
    <dbReference type="NCBI Taxonomy" id="8319"/>
    <lineage>
        <taxon>Eukaryota</taxon>
        <taxon>Metazoa</taxon>
        <taxon>Chordata</taxon>
        <taxon>Craniata</taxon>
        <taxon>Vertebrata</taxon>
        <taxon>Euteleostomi</taxon>
        <taxon>Amphibia</taxon>
        <taxon>Batrachia</taxon>
        <taxon>Caudata</taxon>
        <taxon>Salamandroidea</taxon>
        <taxon>Salamandridae</taxon>
        <taxon>Pleurodelinae</taxon>
        <taxon>Pleurodeles</taxon>
    </lineage>
</organism>
<dbReference type="Pfam" id="PF05461">
    <property type="entry name" value="ApoL"/>
    <property type="match status" value="1"/>
</dbReference>
<dbReference type="AlphaFoldDB" id="A0AAV7U506"/>
<evidence type="ECO:0000313" key="3">
    <source>
        <dbReference type="EMBL" id="KAJ1183570.1"/>
    </source>
</evidence>
<dbReference type="PANTHER" id="PTHR14096">
    <property type="entry name" value="APOLIPOPROTEIN L"/>
    <property type="match status" value="1"/>
</dbReference>
<dbReference type="Proteomes" id="UP001066276">
    <property type="component" value="Chromosome 3_1"/>
</dbReference>
<dbReference type="InterPro" id="IPR008405">
    <property type="entry name" value="ApoL"/>
</dbReference>
<evidence type="ECO:0000256" key="1">
    <source>
        <dbReference type="ARBA" id="ARBA00010090"/>
    </source>
</evidence>
<keyword evidence="2" id="KW-0812">Transmembrane</keyword>
<feature type="transmembrane region" description="Helical" evidence="2">
    <location>
        <begin position="86"/>
        <end position="106"/>
    </location>
</feature>
<feature type="transmembrane region" description="Helical" evidence="2">
    <location>
        <begin position="221"/>
        <end position="246"/>
    </location>
</feature>
<dbReference type="GO" id="GO:0042157">
    <property type="term" value="P:lipoprotein metabolic process"/>
    <property type="evidence" value="ECO:0007669"/>
    <property type="project" value="InterPro"/>
</dbReference>
<dbReference type="EMBL" id="JANPWB010000005">
    <property type="protein sequence ID" value="KAJ1183570.1"/>
    <property type="molecule type" value="Genomic_DNA"/>
</dbReference>
<dbReference type="GO" id="GO:0006869">
    <property type="term" value="P:lipid transport"/>
    <property type="evidence" value="ECO:0007669"/>
    <property type="project" value="InterPro"/>
</dbReference>
<comment type="caution">
    <text evidence="3">The sequence shown here is derived from an EMBL/GenBank/DDBJ whole genome shotgun (WGS) entry which is preliminary data.</text>
</comment>
<proteinExistence type="inferred from homology"/>
<reference evidence="3" key="1">
    <citation type="journal article" date="2022" name="bioRxiv">
        <title>Sequencing and chromosome-scale assembly of the giantPleurodeles waltlgenome.</title>
        <authorList>
            <person name="Brown T."/>
            <person name="Elewa A."/>
            <person name="Iarovenko S."/>
            <person name="Subramanian E."/>
            <person name="Araus A.J."/>
            <person name="Petzold A."/>
            <person name="Susuki M."/>
            <person name="Suzuki K.-i.T."/>
            <person name="Hayashi T."/>
            <person name="Toyoda A."/>
            <person name="Oliveira C."/>
            <person name="Osipova E."/>
            <person name="Leigh N.D."/>
            <person name="Simon A."/>
            <person name="Yun M.H."/>
        </authorList>
    </citation>
    <scope>NUCLEOTIDE SEQUENCE</scope>
    <source>
        <strain evidence="3">20211129_DDA</strain>
        <tissue evidence="3">Liver</tissue>
    </source>
</reference>
<dbReference type="GO" id="GO:0005576">
    <property type="term" value="C:extracellular region"/>
    <property type="evidence" value="ECO:0007669"/>
    <property type="project" value="InterPro"/>
</dbReference>
<evidence type="ECO:0000256" key="2">
    <source>
        <dbReference type="SAM" id="Phobius"/>
    </source>
</evidence>
<keyword evidence="2" id="KW-1133">Transmembrane helix</keyword>
<keyword evidence="2" id="KW-0472">Membrane</keyword>
<keyword evidence="4" id="KW-1185">Reference proteome</keyword>
<comment type="similarity">
    <text evidence="1">Belongs to the apolipoprotein L family.</text>
</comment>
<sequence>MINAESWFSDGRAREGSVDGALSFCYYKNLHCIMNKKVIKEHTESLIANLEQVFVEGKKLRETADMLRRIADDLDDFHRKSTEWNFFGSIAGVTGGLLGLGGLLLAPVTAGVSLVAVGAGFGASAVGGTVAAGAILADAINSKIDQDKVEGHLKGCQESLEKIKQDVQVVNHLAEEIRDLAVAVDMDVAGCVGNLGVGCGQAGLHFTKLVKTLQVLDSGRLLVKVAGLTTVVFSAAFVVFDLLILIKSSKELRRGAPSELASAIRKAESELRAGVTELQLAVIEQNVHGLRASLAE</sequence>
<protein>
    <submittedName>
        <fullName evidence="3">Uncharacterized protein</fullName>
    </submittedName>
</protein>
<dbReference type="GO" id="GO:0008289">
    <property type="term" value="F:lipid binding"/>
    <property type="evidence" value="ECO:0007669"/>
    <property type="project" value="InterPro"/>
</dbReference>
<name>A0AAV7U506_PLEWA</name>
<gene>
    <name evidence="3" type="ORF">NDU88_000388</name>
</gene>
<evidence type="ECO:0000313" key="4">
    <source>
        <dbReference type="Proteomes" id="UP001066276"/>
    </source>
</evidence>
<dbReference type="PANTHER" id="PTHR14096:SF28">
    <property type="entry name" value="APOLIPOPROTEIN L, 1-RELATED"/>
    <property type="match status" value="1"/>
</dbReference>
<accession>A0AAV7U506</accession>
<dbReference type="GO" id="GO:0016020">
    <property type="term" value="C:membrane"/>
    <property type="evidence" value="ECO:0007669"/>
    <property type="project" value="TreeGrafter"/>
</dbReference>
<feature type="transmembrane region" description="Helical" evidence="2">
    <location>
        <begin position="112"/>
        <end position="137"/>
    </location>
</feature>